<keyword evidence="3" id="KW-1185">Reference proteome</keyword>
<dbReference type="EMBL" id="QWGR01000004">
    <property type="protein sequence ID" value="RIJ48896.1"/>
    <property type="molecule type" value="Genomic_DNA"/>
</dbReference>
<dbReference type="RefSeq" id="WP_119437816.1">
    <property type="nucleotide sequence ID" value="NZ_QWGR01000004.1"/>
</dbReference>
<name>A0A399SY20_9BACT</name>
<keyword evidence="1" id="KW-0472">Membrane</keyword>
<feature type="transmembrane region" description="Helical" evidence="1">
    <location>
        <begin position="53"/>
        <end position="71"/>
    </location>
</feature>
<dbReference type="Proteomes" id="UP000265926">
    <property type="component" value="Unassembled WGS sequence"/>
</dbReference>
<feature type="transmembrane region" description="Helical" evidence="1">
    <location>
        <begin position="21"/>
        <end position="41"/>
    </location>
</feature>
<protein>
    <submittedName>
        <fullName evidence="2">Uncharacterized protein</fullName>
    </submittedName>
</protein>
<keyword evidence="1" id="KW-1133">Transmembrane helix</keyword>
<gene>
    <name evidence="2" type="ORF">D1614_10255</name>
</gene>
<evidence type="ECO:0000313" key="2">
    <source>
        <dbReference type="EMBL" id="RIJ48896.1"/>
    </source>
</evidence>
<reference evidence="2 3" key="1">
    <citation type="submission" date="2018-08" db="EMBL/GenBank/DDBJ databases">
        <title>Pallidiluteibacterium maritimus gen. nov., sp. nov., isolated from coastal sediment.</title>
        <authorList>
            <person name="Zhou L.Y."/>
        </authorList>
    </citation>
    <scope>NUCLEOTIDE SEQUENCE [LARGE SCALE GENOMIC DNA]</scope>
    <source>
        <strain evidence="2 3">XSD2</strain>
    </source>
</reference>
<dbReference type="OrthoDB" id="1493699at2"/>
<proteinExistence type="predicted"/>
<evidence type="ECO:0000256" key="1">
    <source>
        <dbReference type="SAM" id="Phobius"/>
    </source>
</evidence>
<keyword evidence="1" id="KW-0812">Transmembrane</keyword>
<evidence type="ECO:0000313" key="3">
    <source>
        <dbReference type="Proteomes" id="UP000265926"/>
    </source>
</evidence>
<comment type="caution">
    <text evidence="2">The sequence shown here is derived from an EMBL/GenBank/DDBJ whole genome shotgun (WGS) entry which is preliminary data.</text>
</comment>
<sequence length="186" mass="21224">MAYSSKINDQAFDRYRQNTKNWRFGFSLIIAAIAVLGFYVYGALSSEMNNPEALQIGLTIALMFILIGFFSTRTRTDSRTWDGVVIDKSVRKTNKDIGYNGVKAERLIFIVFVKSEDGNTHAIRNEDDDTVYDYYKIGDKVRYHGSLHSYEKFDKSGDTIVFCNACAFMHDINDDDCRNCGCPLLK</sequence>
<dbReference type="AlphaFoldDB" id="A0A399SY20"/>
<accession>A0A399SY20</accession>
<organism evidence="2 3">
    <name type="scientific">Maribellus luteus</name>
    <dbReference type="NCBI Taxonomy" id="2305463"/>
    <lineage>
        <taxon>Bacteria</taxon>
        <taxon>Pseudomonadati</taxon>
        <taxon>Bacteroidota</taxon>
        <taxon>Bacteroidia</taxon>
        <taxon>Marinilabiliales</taxon>
        <taxon>Prolixibacteraceae</taxon>
        <taxon>Maribellus</taxon>
    </lineage>
</organism>